<evidence type="ECO:0000313" key="2">
    <source>
        <dbReference type="Proteomes" id="UP000823749"/>
    </source>
</evidence>
<dbReference type="Proteomes" id="UP000823749">
    <property type="component" value="Chromosome 6"/>
</dbReference>
<sequence>MTKSPLLGKAVESSVVVRASGMHQMKGKKRKPRNGGHDGGFFRWLTGAIRTGSEDVTIQYGVNSLY</sequence>
<dbReference type="EMBL" id="JACTNZ010000006">
    <property type="protein sequence ID" value="KAG5544822.1"/>
    <property type="molecule type" value="Genomic_DNA"/>
</dbReference>
<keyword evidence="2" id="KW-1185">Reference proteome</keyword>
<proteinExistence type="predicted"/>
<dbReference type="AlphaFoldDB" id="A0AAV6JXC3"/>
<comment type="caution">
    <text evidence="1">The sequence shown here is derived from an EMBL/GenBank/DDBJ whole genome shotgun (WGS) entry which is preliminary data.</text>
</comment>
<reference evidence="1 2" key="1">
    <citation type="submission" date="2020-08" db="EMBL/GenBank/DDBJ databases">
        <title>Plant Genome Project.</title>
        <authorList>
            <person name="Zhang R.-G."/>
        </authorList>
    </citation>
    <scope>NUCLEOTIDE SEQUENCE [LARGE SCALE GENOMIC DNA]</scope>
    <source>
        <strain evidence="1">WSP0</strain>
        <tissue evidence="1">Leaf</tissue>
    </source>
</reference>
<organism evidence="1 2">
    <name type="scientific">Rhododendron griersonianum</name>
    <dbReference type="NCBI Taxonomy" id="479676"/>
    <lineage>
        <taxon>Eukaryota</taxon>
        <taxon>Viridiplantae</taxon>
        <taxon>Streptophyta</taxon>
        <taxon>Embryophyta</taxon>
        <taxon>Tracheophyta</taxon>
        <taxon>Spermatophyta</taxon>
        <taxon>Magnoliopsida</taxon>
        <taxon>eudicotyledons</taxon>
        <taxon>Gunneridae</taxon>
        <taxon>Pentapetalae</taxon>
        <taxon>asterids</taxon>
        <taxon>Ericales</taxon>
        <taxon>Ericaceae</taxon>
        <taxon>Ericoideae</taxon>
        <taxon>Rhodoreae</taxon>
        <taxon>Rhododendron</taxon>
    </lineage>
</organism>
<protein>
    <submittedName>
        <fullName evidence="1">Uncharacterized protein</fullName>
    </submittedName>
</protein>
<gene>
    <name evidence="1" type="ORF">RHGRI_017317</name>
</gene>
<name>A0AAV6JXC3_9ERIC</name>
<evidence type="ECO:0000313" key="1">
    <source>
        <dbReference type="EMBL" id="KAG5544822.1"/>
    </source>
</evidence>
<accession>A0AAV6JXC3</accession>